<protein>
    <recommendedName>
        <fullName evidence="3">PhiE125 gp8 family phage protein</fullName>
    </recommendedName>
</protein>
<dbReference type="AlphaFoldDB" id="A0A7Y9TFP4"/>
<name>A0A7Y9TFP4_9BACT</name>
<comment type="caution">
    <text evidence="1">The sequence shown here is derived from an EMBL/GenBank/DDBJ whole genome shotgun (WGS) entry which is preliminary data.</text>
</comment>
<evidence type="ECO:0000313" key="1">
    <source>
        <dbReference type="EMBL" id="NYF78564.1"/>
    </source>
</evidence>
<evidence type="ECO:0008006" key="3">
    <source>
        <dbReference type="Google" id="ProtNLM"/>
    </source>
</evidence>
<dbReference type="Proteomes" id="UP000589520">
    <property type="component" value="Unassembled WGS sequence"/>
</dbReference>
<gene>
    <name evidence="1" type="ORF">HDF17_000851</name>
</gene>
<evidence type="ECO:0000313" key="2">
    <source>
        <dbReference type="Proteomes" id="UP000589520"/>
    </source>
</evidence>
<keyword evidence="2" id="KW-1185">Reference proteome</keyword>
<organism evidence="1 2">
    <name type="scientific">Granulicella arctica</name>
    <dbReference type="NCBI Taxonomy" id="940613"/>
    <lineage>
        <taxon>Bacteria</taxon>
        <taxon>Pseudomonadati</taxon>
        <taxon>Acidobacteriota</taxon>
        <taxon>Terriglobia</taxon>
        <taxon>Terriglobales</taxon>
        <taxon>Acidobacteriaceae</taxon>
        <taxon>Granulicella</taxon>
    </lineage>
</organism>
<accession>A0A7Y9TFP4</accession>
<proteinExistence type="predicted"/>
<reference evidence="1 2" key="1">
    <citation type="submission" date="2020-07" db="EMBL/GenBank/DDBJ databases">
        <title>Genomic Encyclopedia of Type Strains, Phase IV (KMG-V): Genome sequencing to study the core and pangenomes of soil and plant-associated prokaryotes.</title>
        <authorList>
            <person name="Whitman W."/>
        </authorList>
    </citation>
    <scope>NUCLEOTIDE SEQUENCE [LARGE SCALE GENOMIC DNA]</scope>
    <source>
        <strain evidence="1 2">X4EP2</strain>
    </source>
</reference>
<dbReference type="EMBL" id="JACCCW010000001">
    <property type="protein sequence ID" value="NYF78564.1"/>
    <property type="molecule type" value="Genomic_DNA"/>
</dbReference>
<dbReference type="RefSeq" id="WP_179488072.1">
    <property type="nucleotide sequence ID" value="NZ_JACCCW010000001.1"/>
</dbReference>
<sequence length="207" mass="22893">MGYLLPTEYVQYGLTADTTDDWITMASSLMEAYCRRTSLLATQYVERMRFTAGSQTIRLSYLPLVEVAPETTALVGVRVRYGRPRRGETVDPFREQIAWAFSLPGSWSSLDVTTIDVNSATGELTFPENFLGLNYNEVEVTYTAGLVAIPPAVKVACAQIVKNAQAMPSTSVKASRMDTLQMQYFGGSLIDPQVQGLLRPYLAQRIG</sequence>